<protein>
    <recommendedName>
        <fullName evidence="8">Histidine--tRNA ligase</fullName>
        <ecNumber evidence="8">6.1.1.21</ecNumber>
    </recommendedName>
    <alternativeName>
        <fullName evidence="8">Histidyl-tRNA synthetase</fullName>
        <shortName evidence="8">HisRS</shortName>
    </alternativeName>
</protein>
<feature type="binding site" evidence="9">
    <location>
        <begin position="80"/>
        <end position="82"/>
    </location>
    <ligand>
        <name>L-histidine</name>
        <dbReference type="ChEBI" id="CHEBI:57595"/>
    </ligand>
</feature>
<keyword evidence="3 8" id="KW-0963">Cytoplasm</keyword>
<comment type="similarity">
    <text evidence="2 8">Belongs to the class-II aminoacyl-tRNA synthetase family.</text>
</comment>
<dbReference type="Proteomes" id="UP000608579">
    <property type="component" value="Unassembled WGS sequence"/>
</dbReference>
<dbReference type="GO" id="GO:0005829">
    <property type="term" value="C:cytosol"/>
    <property type="evidence" value="ECO:0007669"/>
    <property type="project" value="TreeGrafter"/>
</dbReference>
<evidence type="ECO:0000256" key="2">
    <source>
        <dbReference type="ARBA" id="ARBA00008226"/>
    </source>
</evidence>
<dbReference type="GO" id="GO:0004821">
    <property type="term" value="F:histidine-tRNA ligase activity"/>
    <property type="evidence" value="ECO:0007669"/>
    <property type="project" value="UniProtKB-UniRule"/>
</dbReference>
<dbReference type="PIRSF" id="PIRSF001549">
    <property type="entry name" value="His-tRNA_synth"/>
    <property type="match status" value="1"/>
</dbReference>
<feature type="binding site" evidence="9">
    <location>
        <begin position="277"/>
        <end position="278"/>
    </location>
    <ligand>
        <name>L-histidine</name>
        <dbReference type="ChEBI" id="CHEBI:57595"/>
    </ligand>
</feature>
<keyword evidence="4 8" id="KW-0547">Nucleotide-binding</keyword>
<dbReference type="NCBIfam" id="TIGR00442">
    <property type="entry name" value="hisS"/>
    <property type="match status" value="1"/>
</dbReference>
<feature type="domain" description="Aminoacyl-transfer RNA synthetases class-II family profile" evidence="10">
    <location>
        <begin position="1"/>
        <end position="336"/>
    </location>
</feature>
<dbReference type="InterPro" id="IPR004517">
    <property type="entry name" value="HisZ"/>
</dbReference>
<evidence type="ECO:0000313" key="12">
    <source>
        <dbReference type="Proteomes" id="UP000608579"/>
    </source>
</evidence>
<gene>
    <name evidence="8" type="primary">hisS</name>
    <name evidence="11" type="ORF">EYH45_04040</name>
</gene>
<evidence type="ECO:0000256" key="7">
    <source>
        <dbReference type="ARBA" id="ARBA00047639"/>
    </source>
</evidence>
<dbReference type="PROSITE" id="PS50862">
    <property type="entry name" value="AA_TRNA_LIGASE_II"/>
    <property type="match status" value="1"/>
</dbReference>
<evidence type="ECO:0000256" key="6">
    <source>
        <dbReference type="ARBA" id="ARBA00022917"/>
    </source>
</evidence>
<dbReference type="InterPro" id="IPR041715">
    <property type="entry name" value="HisRS-like_core"/>
</dbReference>
<dbReference type="GO" id="GO:0005524">
    <property type="term" value="F:ATP binding"/>
    <property type="evidence" value="ECO:0007669"/>
    <property type="project" value="UniProtKB-UniRule"/>
</dbReference>
<comment type="catalytic activity">
    <reaction evidence="7 8">
        <text>tRNA(His) + L-histidine + ATP = L-histidyl-tRNA(His) + AMP + diphosphate + H(+)</text>
        <dbReference type="Rhea" id="RHEA:17313"/>
        <dbReference type="Rhea" id="RHEA-COMP:9665"/>
        <dbReference type="Rhea" id="RHEA-COMP:9689"/>
        <dbReference type="ChEBI" id="CHEBI:15378"/>
        <dbReference type="ChEBI" id="CHEBI:30616"/>
        <dbReference type="ChEBI" id="CHEBI:33019"/>
        <dbReference type="ChEBI" id="CHEBI:57595"/>
        <dbReference type="ChEBI" id="CHEBI:78442"/>
        <dbReference type="ChEBI" id="CHEBI:78527"/>
        <dbReference type="ChEBI" id="CHEBI:456215"/>
        <dbReference type="EC" id="6.1.1.21"/>
    </reaction>
</comment>
<dbReference type="Pfam" id="PF13393">
    <property type="entry name" value="tRNA-synt_His"/>
    <property type="match status" value="1"/>
</dbReference>
<dbReference type="PROSITE" id="PS51450">
    <property type="entry name" value="LRR"/>
    <property type="match status" value="1"/>
</dbReference>
<reference evidence="11" key="1">
    <citation type="journal article" date="2020" name="ISME J.">
        <title>Gammaproteobacteria mediating utilization of methyl-, sulfur- and petroleum organic compounds in deep ocean hydrothermal plumes.</title>
        <authorList>
            <person name="Zhou Z."/>
            <person name="Liu Y."/>
            <person name="Pan J."/>
            <person name="Cron B.R."/>
            <person name="Toner B.M."/>
            <person name="Anantharaman K."/>
            <person name="Breier J.A."/>
            <person name="Dick G.J."/>
            <person name="Li M."/>
        </authorList>
    </citation>
    <scope>NUCLEOTIDE SEQUENCE</scope>
    <source>
        <strain evidence="11">SZUA-1515</strain>
    </source>
</reference>
<dbReference type="CDD" id="cd00773">
    <property type="entry name" value="HisRS-like_core"/>
    <property type="match status" value="1"/>
</dbReference>
<dbReference type="InterPro" id="IPR015807">
    <property type="entry name" value="His-tRNA-ligase"/>
</dbReference>
<dbReference type="GO" id="GO:0006427">
    <property type="term" value="P:histidyl-tRNA aminoacylation"/>
    <property type="evidence" value="ECO:0007669"/>
    <property type="project" value="UniProtKB-UniRule"/>
</dbReference>
<evidence type="ECO:0000256" key="5">
    <source>
        <dbReference type="ARBA" id="ARBA00022840"/>
    </source>
</evidence>
<keyword evidence="5 8" id="KW-0067">ATP-binding</keyword>
<dbReference type="InterPro" id="IPR001611">
    <property type="entry name" value="Leu-rich_rpt"/>
</dbReference>
<comment type="caution">
    <text evidence="11">The sequence shown here is derived from an EMBL/GenBank/DDBJ whole genome shotgun (WGS) entry which is preliminary data.</text>
</comment>
<feature type="binding site" evidence="9">
    <location>
        <position position="109"/>
    </location>
    <ligand>
        <name>L-histidine</name>
        <dbReference type="ChEBI" id="CHEBI:57595"/>
    </ligand>
</feature>
<dbReference type="InterPro" id="IPR004154">
    <property type="entry name" value="Anticodon-bd"/>
</dbReference>
<evidence type="ECO:0000256" key="3">
    <source>
        <dbReference type="ARBA" id="ARBA00022490"/>
    </source>
</evidence>
<dbReference type="EC" id="6.1.1.21" evidence="8"/>
<feature type="binding site" evidence="9">
    <location>
        <position position="127"/>
    </location>
    <ligand>
        <name>L-histidine</name>
        <dbReference type="ChEBI" id="CHEBI:57595"/>
    </ligand>
</feature>
<dbReference type="InterPro" id="IPR004516">
    <property type="entry name" value="HisRS/HisZ"/>
</dbReference>
<dbReference type="AlphaFoldDB" id="A0A833A414"/>
<name>A0A833A414_CALS0</name>
<dbReference type="GO" id="GO:0003723">
    <property type="term" value="F:RNA binding"/>
    <property type="evidence" value="ECO:0007669"/>
    <property type="project" value="TreeGrafter"/>
</dbReference>
<dbReference type="Gene3D" id="3.30.930.10">
    <property type="entry name" value="Bira Bifunctional Protein, Domain 2"/>
    <property type="match status" value="1"/>
</dbReference>
<dbReference type="GO" id="GO:0000105">
    <property type="term" value="P:L-histidine biosynthetic process"/>
    <property type="evidence" value="ECO:0007669"/>
    <property type="project" value="InterPro"/>
</dbReference>
<dbReference type="SUPFAM" id="SSF52954">
    <property type="entry name" value="Class II aaRS ABD-related"/>
    <property type="match status" value="1"/>
</dbReference>
<dbReference type="Pfam" id="PF03129">
    <property type="entry name" value="HGTP_anticodon"/>
    <property type="match status" value="1"/>
</dbReference>
<dbReference type="Gene3D" id="3.40.50.800">
    <property type="entry name" value="Anticodon-binding domain"/>
    <property type="match status" value="1"/>
</dbReference>
<dbReference type="InterPro" id="IPR036621">
    <property type="entry name" value="Anticodon-bd_dom_sf"/>
</dbReference>
<dbReference type="HAMAP" id="MF_00125">
    <property type="entry name" value="HisZ"/>
    <property type="match status" value="1"/>
</dbReference>
<dbReference type="InterPro" id="IPR045864">
    <property type="entry name" value="aa-tRNA-synth_II/BPL/LPL"/>
</dbReference>
<dbReference type="PANTHER" id="PTHR11476:SF7">
    <property type="entry name" value="HISTIDINE--TRNA LIGASE"/>
    <property type="match status" value="1"/>
</dbReference>
<keyword evidence="8" id="KW-0030">Aminoacyl-tRNA synthetase</keyword>
<dbReference type="EMBL" id="DQVM01000078">
    <property type="protein sequence ID" value="HIQ29718.1"/>
    <property type="molecule type" value="Genomic_DNA"/>
</dbReference>
<dbReference type="PANTHER" id="PTHR11476">
    <property type="entry name" value="HISTIDYL-TRNA SYNTHETASE"/>
    <property type="match status" value="1"/>
</dbReference>
<dbReference type="HAMAP" id="MF_00127">
    <property type="entry name" value="His_tRNA_synth"/>
    <property type="match status" value="1"/>
</dbReference>
<dbReference type="SUPFAM" id="SSF55681">
    <property type="entry name" value="Class II aaRS and biotin synthetases"/>
    <property type="match status" value="1"/>
</dbReference>
<organism evidence="11 12">
    <name type="scientific">Caldiarchaeum subterraneum</name>
    <dbReference type="NCBI Taxonomy" id="311458"/>
    <lineage>
        <taxon>Archaea</taxon>
        <taxon>Nitrososphaerota</taxon>
        <taxon>Candidatus Caldarchaeales</taxon>
        <taxon>Candidatus Caldarchaeaceae</taxon>
        <taxon>Candidatus Caldarchaeum</taxon>
    </lineage>
</organism>
<accession>A0A833A414</accession>
<keyword evidence="6 8" id="KW-0648">Protein biosynthesis</keyword>
<evidence type="ECO:0000256" key="4">
    <source>
        <dbReference type="ARBA" id="ARBA00022741"/>
    </source>
</evidence>
<keyword evidence="8 11" id="KW-0436">Ligase</keyword>
<feature type="binding site" evidence="9">
    <location>
        <position position="273"/>
    </location>
    <ligand>
        <name>L-histidine</name>
        <dbReference type="ChEBI" id="CHEBI:57595"/>
    </ligand>
</feature>
<comment type="subcellular location">
    <subcellularLocation>
        <location evidence="1 8">Cytoplasm</location>
    </subcellularLocation>
</comment>
<proteinExistence type="inferred from homology"/>
<evidence type="ECO:0000259" key="10">
    <source>
        <dbReference type="PROSITE" id="PS50862"/>
    </source>
</evidence>
<feature type="binding site" evidence="9">
    <location>
        <position position="123"/>
    </location>
    <ligand>
        <name>L-histidine</name>
        <dbReference type="ChEBI" id="CHEBI:57595"/>
    </ligand>
</feature>
<sequence>MEGRPLRGMRDYLGEEAILRSELLEKIKASFELFGFQPLETPALESWDVLSAKGAGGEEILEETYNFTDKAGRRIGLRYDLTVPLARVVASNPTLPLPYKRYQIGKVWRYGEVGKGRLREFTQCDIDIIGSEHMISDAEVITCAVHTLKNIGIDNFIVRLNNRKLLNSLVRLAGVPEEMTIDVLRAIDKIDKIELNGVIAELKKLDLTHNTLNSIVEFLKIRGKPSEVLTSAKDIVKGDKEGEEGVEELNKLLHNLKLMGSYEVITIDLSLARGLDYYTGPIFEFVALEGVGSITSGGRYDNLIKIFSGKQIPATGISLGLERIIEVLKETKEQKPKKTKTQTYIAATNDEVRDSVIEVATLLRQRGIKTDYDLKIRKLTRQLEYAASINVAYVIIVGKEELSRGAVKLRNMQTWEEKEVQIEQLHLYIK</sequence>
<dbReference type="InterPro" id="IPR006195">
    <property type="entry name" value="aa-tRNA-synth_II"/>
</dbReference>
<evidence type="ECO:0000256" key="9">
    <source>
        <dbReference type="PIRSR" id="PIRSR001549-1"/>
    </source>
</evidence>
<evidence type="ECO:0000256" key="8">
    <source>
        <dbReference type="HAMAP-Rule" id="MF_00127"/>
    </source>
</evidence>
<evidence type="ECO:0000256" key="1">
    <source>
        <dbReference type="ARBA" id="ARBA00004496"/>
    </source>
</evidence>
<evidence type="ECO:0000313" key="11">
    <source>
        <dbReference type="EMBL" id="HIQ29718.1"/>
    </source>
</evidence>